<evidence type="ECO:0000256" key="1">
    <source>
        <dbReference type="SAM" id="Phobius"/>
    </source>
</evidence>
<name>A0A418ZQK8_9RHOB</name>
<evidence type="ECO:0000313" key="4">
    <source>
        <dbReference type="Proteomes" id="UP000285530"/>
    </source>
</evidence>
<evidence type="ECO:0000313" key="3">
    <source>
        <dbReference type="EMBL" id="RJK98489.1"/>
    </source>
</evidence>
<dbReference type="AlphaFoldDB" id="A0A418ZQK8"/>
<reference evidence="3 4" key="1">
    <citation type="submission" date="2018-09" db="EMBL/GenBank/DDBJ databases">
        <title>Paracoccus onubensis nov. sp. a moderate halophilic bacterium isolated from Gruta de las Maravillas (Aracena, Spain).</title>
        <authorList>
            <person name="Jurado V."/>
            <person name="Gutierrez-Patricio S."/>
            <person name="Gonzalez-Pimentel J.L."/>
            <person name="Laiz L."/>
            <person name="Saiz-Jimenez C."/>
        </authorList>
    </citation>
    <scope>NUCLEOTIDE SEQUENCE [LARGE SCALE GENOMIC DNA]</scope>
    <source>
        <strain evidence="3 4">DSM 19484</strain>
    </source>
</reference>
<dbReference type="InterPro" id="IPR002656">
    <property type="entry name" value="Acyl_transf_3_dom"/>
</dbReference>
<dbReference type="RefSeq" id="WP_147388145.1">
    <property type="nucleotide sequence ID" value="NZ_QZEV01000124.1"/>
</dbReference>
<dbReference type="OrthoDB" id="8678265at2"/>
<keyword evidence="1" id="KW-0472">Membrane</keyword>
<feature type="domain" description="Acyltransferase 3" evidence="2">
    <location>
        <begin position="15"/>
        <end position="134"/>
    </location>
</feature>
<keyword evidence="3" id="KW-0808">Transferase</keyword>
<proteinExistence type="predicted"/>
<feature type="transmembrane region" description="Helical" evidence="1">
    <location>
        <begin position="21"/>
        <end position="41"/>
    </location>
</feature>
<keyword evidence="4" id="KW-1185">Reference proteome</keyword>
<evidence type="ECO:0000259" key="2">
    <source>
        <dbReference type="Pfam" id="PF01757"/>
    </source>
</evidence>
<accession>A0A418ZQK8</accession>
<gene>
    <name evidence="3" type="ORF">D3P06_16280</name>
</gene>
<dbReference type="Pfam" id="PF01757">
    <property type="entry name" value="Acyl_transf_3"/>
    <property type="match status" value="1"/>
</dbReference>
<dbReference type="GO" id="GO:0016747">
    <property type="term" value="F:acyltransferase activity, transferring groups other than amino-acyl groups"/>
    <property type="evidence" value="ECO:0007669"/>
    <property type="project" value="InterPro"/>
</dbReference>
<sequence length="135" mass="15170">MRHSPSPAAPRRSEQIDTLRAIACISLVAFHVVGSSSGSGLELDPRHWMARANLALVDLRMPLFSFLSGMVLPALTGPLWPQIAKKARRLLLPMATVGTAFWLTRHAMGYEQIPLTQIFWMPFAHFWFLQATFLI</sequence>
<comment type="caution">
    <text evidence="3">The sequence shown here is derived from an EMBL/GenBank/DDBJ whole genome shotgun (WGS) entry which is preliminary data.</text>
</comment>
<keyword evidence="3" id="KW-0012">Acyltransferase</keyword>
<dbReference type="Proteomes" id="UP000285530">
    <property type="component" value="Unassembled WGS sequence"/>
</dbReference>
<feature type="transmembrane region" description="Helical" evidence="1">
    <location>
        <begin position="61"/>
        <end position="80"/>
    </location>
</feature>
<keyword evidence="1" id="KW-0812">Transmembrane</keyword>
<feature type="non-terminal residue" evidence="3">
    <location>
        <position position="135"/>
    </location>
</feature>
<organism evidence="3 4">
    <name type="scientific">Paracoccus aestuarii</name>
    <dbReference type="NCBI Taxonomy" id="453842"/>
    <lineage>
        <taxon>Bacteria</taxon>
        <taxon>Pseudomonadati</taxon>
        <taxon>Pseudomonadota</taxon>
        <taxon>Alphaproteobacteria</taxon>
        <taxon>Rhodobacterales</taxon>
        <taxon>Paracoccaceae</taxon>
        <taxon>Paracoccus</taxon>
    </lineage>
</organism>
<dbReference type="EMBL" id="QZEV01000124">
    <property type="protein sequence ID" value="RJK98489.1"/>
    <property type="molecule type" value="Genomic_DNA"/>
</dbReference>
<protein>
    <submittedName>
        <fullName evidence="3">Acyltransferase</fullName>
    </submittedName>
</protein>
<keyword evidence="1" id="KW-1133">Transmembrane helix</keyword>